<dbReference type="InterPro" id="IPR048254">
    <property type="entry name" value="CDP_ALCOHOL_P_TRANSF_CS"/>
</dbReference>
<dbReference type="RefSeq" id="WP_262686536.1">
    <property type="nucleotide sequence ID" value="NZ_JAOQIO010000094.1"/>
</dbReference>
<organism evidence="17 18">
    <name type="scientific">Paenibacillus baimaensis</name>
    <dbReference type="NCBI Taxonomy" id="2982185"/>
    <lineage>
        <taxon>Bacteria</taxon>
        <taxon>Bacillati</taxon>
        <taxon>Bacillota</taxon>
        <taxon>Bacilli</taxon>
        <taxon>Bacillales</taxon>
        <taxon>Paenibacillaceae</taxon>
        <taxon>Paenibacillus</taxon>
    </lineage>
</organism>
<dbReference type="InterPro" id="IPR000462">
    <property type="entry name" value="CDP-OH_P_trans"/>
</dbReference>
<keyword evidence="10" id="KW-0443">Lipid metabolism</keyword>
<keyword evidence="9 16" id="KW-1133">Transmembrane helix</keyword>
<evidence type="ECO:0000256" key="11">
    <source>
        <dbReference type="ARBA" id="ARBA00023136"/>
    </source>
</evidence>
<feature type="transmembrane region" description="Helical" evidence="16">
    <location>
        <begin position="15"/>
        <end position="34"/>
    </location>
</feature>
<dbReference type="Gene3D" id="1.20.120.1760">
    <property type="match status" value="1"/>
</dbReference>
<keyword evidence="8 16" id="KW-0812">Transmembrane</keyword>
<evidence type="ECO:0000256" key="2">
    <source>
        <dbReference type="ARBA" id="ARBA00004127"/>
    </source>
</evidence>
<dbReference type="Pfam" id="PF01066">
    <property type="entry name" value="CDP-OH_P_transf"/>
    <property type="match status" value="1"/>
</dbReference>
<evidence type="ECO:0000256" key="16">
    <source>
        <dbReference type="SAM" id="Phobius"/>
    </source>
</evidence>
<dbReference type="Proteomes" id="UP001652445">
    <property type="component" value="Unassembled WGS sequence"/>
</dbReference>
<gene>
    <name evidence="17" type="primary">pssA</name>
    <name evidence="17" type="ORF">OB236_26075</name>
</gene>
<feature type="transmembrane region" description="Helical" evidence="16">
    <location>
        <begin position="77"/>
        <end position="95"/>
    </location>
</feature>
<reference evidence="17 18" key="1">
    <citation type="submission" date="2022-09" db="EMBL/GenBank/DDBJ databases">
        <authorList>
            <person name="Han X.L."/>
            <person name="Wang Q."/>
            <person name="Lu T."/>
        </authorList>
    </citation>
    <scope>NUCLEOTIDE SEQUENCE [LARGE SCALE GENOMIC DNA]</scope>
    <source>
        <strain evidence="17 18">WQ 127069</strain>
    </source>
</reference>
<dbReference type="PANTHER" id="PTHR14269">
    <property type="entry name" value="CDP-DIACYLGLYCEROL--GLYCEROL-3-PHOSPHATE 3-PHOSPHATIDYLTRANSFERASE-RELATED"/>
    <property type="match status" value="1"/>
</dbReference>
<keyword evidence="7 15" id="KW-0808">Transferase</keyword>
<dbReference type="EMBL" id="JAOQIO010000094">
    <property type="protein sequence ID" value="MCU6795586.1"/>
    <property type="molecule type" value="Genomic_DNA"/>
</dbReference>
<feature type="transmembrane region" description="Helical" evidence="16">
    <location>
        <begin position="154"/>
        <end position="172"/>
    </location>
</feature>
<keyword evidence="13" id="KW-1208">Phospholipid metabolism</keyword>
<comment type="subcellular location">
    <subcellularLocation>
        <location evidence="2">Endomembrane system</location>
        <topology evidence="2">Multi-pass membrane protein</topology>
    </subcellularLocation>
</comment>
<proteinExistence type="inferred from homology"/>
<evidence type="ECO:0000256" key="6">
    <source>
        <dbReference type="ARBA" id="ARBA00022516"/>
    </source>
</evidence>
<feature type="transmembrane region" description="Helical" evidence="16">
    <location>
        <begin position="101"/>
        <end position="119"/>
    </location>
</feature>
<keyword evidence="18" id="KW-1185">Reference proteome</keyword>
<evidence type="ECO:0000256" key="15">
    <source>
        <dbReference type="RuleBase" id="RU003750"/>
    </source>
</evidence>
<evidence type="ECO:0000256" key="8">
    <source>
        <dbReference type="ARBA" id="ARBA00022692"/>
    </source>
</evidence>
<name>A0ABT2ULQ7_9BACL</name>
<evidence type="ECO:0000313" key="17">
    <source>
        <dbReference type="EMBL" id="MCU6795586.1"/>
    </source>
</evidence>
<dbReference type="PROSITE" id="PS00379">
    <property type="entry name" value="CDP_ALCOHOL_P_TRANSF"/>
    <property type="match status" value="1"/>
</dbReference>
<evidence type="ECO:0000256" key="10">
    <source>
        <dbReference type="ARBA" id="ARBA00023098"/>
    </source>
</evidence>
<evidence type="ECO:0000256" key="13">
    <source>
        <dbReference type="ARBA" id="ARBA00023264"/>
    </source>
</evidence>
<evidence type="ECO:0000256" key="5">
    <source>
        <dbReference type="ARBA" id="ARBA00017171"/>
    </source>
</evidence>
<evidence type="ECO:0000256" key="4">
    <source>
        <dbReference type="ARBA" id="ARBA00013174"/>
    </source>
</evidence>
<comment type="catalytic activity">
    <reaction evidence="1">
        <text>a CDP-1,2-diacyl-sn-glycerol + L-serine = a 1,2-diacyl-sn-glycero-3-phospho-L-serine + CMP + H(+)</text>
        <dbReference type="Rhea" id="RHEA:16913"/>
        <dbReference type="ChEBI" id="CHEBI:15378"/>
        <dbReference type="ChEBI" id="CHEBI:33384"/>
        <dbReference type="ChEBI" id="CHEBI:57262"/>
        <dbReference type="ChEBI" id="CHEBI:58332"/>
        <dbReference type="ChEBI" id="CHEBI:60377"/>
        <dbReference type="EC" id="2.7.8.8"/>
    </reaction>
</comment>
<keyword evidence="11 16" id="KW-0472">Membrane</keyword>
<feature type="transmembrane region" description="Helical" evidence="16">
    <location>
        <begin position="40"/>
        <end position="56"/>
    </location>
</feature>
<dbReference type="InterPro" id="IPR004533">
    <property type="entry name" value="CDP-diaglyc--ser_O-PTrfase"/>
</dbReference>
<comment type="caution">
    <text evidence="17">The sequence shown here is derived from an EMBL/GenBank/DDBJ whole genome shotgun (WGS) entry which is preliminary data.</text>
</comment>
<evidence type="ECO:0000256" key="3">
    <source>
        <dbReference type="ARBA" id="ARBA00010441"/>
    </source>
</evidence>
<sequence>MTAIKHFGVTNMKKLIPSILTLSNLLLGFTAILFTFKGEILAAILLVMLGLFCDFLDGYCARKLNAVSLLGKELDSLADLVTFAVAPAIMAYVASLHEIRMFGAACCLIYVCCGALRLARFNATQSHISGFVGMPTPLAAVFMLLLTASPRPSVVAFGTLLIGVLMISKISFPSLKK</sequence>
<dbReference type="NCBIfam" id="TIGR00473">
    <property type="entry name" value="pssA"/>
    <property type="match status" value="1"/>
</dbReference>
<evidence type="ECO:0000256" key="1">
    <source>
        <dbReference type="ARBA" id="ARBA00000287"/>
    </source>
</evidence>
<evidence type="ECO:0000256" key="7">
    <source>
        <dbReference type="ARBA" id="ARBA00022679"/>
    </source>
</evidence>
<dbReference type="InterPro" id="IPR043130">
    <property type="entry name" value="CDP-OH_PTrfase_TM_dom"/>
</dbReference>
<accession>A0ABT2ULQ7</accession>
<evidence type="ECO:0000313" key="18">
    <source>
        <dbReference type="Proteomes" id="UP001652445"/>
    </source>
</evidence>
<evidence type="ECO:0000256" key="9">
    <source>
        <dbReference type="ARBA" id="ARBA00022989"/>
    </source>
</evidence>
<feature type="transmembrane region" description="Helical" evidence="16">
    <location>
        <begin position="131"/>
        <end position="148"/>
    </location>
</feature>
<keyword evidence="6" id="KW-0444">Lipid biosynthesis</keyword>
<protein>
    <recommendedName>
        <fullName evidence="5">CDP-diacylglycerol--serine O-phosphatidyltransferase</fullName>
        <ecNumber evidence="4">2.7.8.8</ecNumber>
    </recommendedName>
    <alternativeName>
        <fullName evidence="14">Phosphatidylserine synthase</fullName>
    </alternativeName>
</protein>
<keyword evidence="12" id="KW-0594">Phospholipid biosynthesis</keyword>
<evidence type="ECO:0000256" key="14">
    <source>
        <dbReference type="ARBA" id="ARBA00032361"/>
    </source>
</evidence>
<evidence type="ECO:0000256" key="12">
    <source>
        <dbReference type="ARBA" id="ARBA00023209"/>
    </source>
</evidence>
<dbReference type="InterPro" id="IPR050324">
    <property type="entry name" value="CDP-alcohol_PTase-I"/>
</dbReference>
<comment type="similarity">
    <text evidence="3 15">Belongs to the CDP-alcohol phosphatidyltransferase class-I family.</text>
</comment>
<dbReference type="GO" id="GO:0003882">
    <property type="term" value="F:CDP-diacylglycerol-serine O-phosphatidyltransferase activity"/>
    <property type="evidence" value="ECO:0007669"/>
    <property type="project" value="UniProtKB-EC"/>
</dbReference>
<dbReference type="PANTHER" id="PTHR14269:SF61">
    <property type="entry name" value="CDP-DIACYLGLYCEROL--SERINE O-PHOSPHATIDYLTRANSFERASE"/>
    <property type="match status" value="1"/>
</dbReference>
<dbReference type="EC" id="2.7.8.8" evidence="4"/>